<organism evidence="3 4">
    <name type="scientific">Mytilus coruscus</name>
    <name type="common">Sea mussel</name>
    <dbReference type="NCBI Taxonomy" id="42192"/>
    <lineage>
        <taxon>Eukaryota</taxon>
        <taxon>Metazoa</taxon>
        <taxon>Spiralia</taxon>
        <taxon>Lophotrochozoa</taxon>
        <taxon>Mollusca</taxon>
        <taxon>Bivalvia</taxon>
        <taxon>Autobranchia</taxon>
        <taxon>Pteriomorphia</taxon>
        <taxon>Mytilida</taxon>
        <taxon>Mytiloidea</taxon>
        <taxon>Mytilidae</taxon>
        <taxon>Mytilinae</taxon>
        <taxon>Mytilus</taxon>
    </lineage>
</organism>
<dbReference type="OrthoDB" id="6161332at2759"/>
<feature type="region of interest" description="Disordered" evidence="1">
    <location>
        <begin position="269"/>
        <end position="302"/>
    </location>
</feature>
<feature type="region of interest" description="Disordered" evidence="1">
    <location>
        <begin position="126"/>
        <end position="174"/>
    </location>
</feature>
<dbReference type="Proteomes" id="UP000507470">
    <property type="component" value="Unassembled WGS sequence"/>
</dbReference>
<dbReference type="AlphaFoldDB" id="A0A6J8EVU9"/>
<dbReference type="PANTHER" id="PTHR19963">
    <property type="entry name" value="CCHC-TYPE DOMAIN-CONTAINING PROTEIN"/>
    <property type="match status" value="1"/>
</dbReference>
<gene>
    <name evidence="3" type="ORF">MCOR_56645</name>
</gene>
<proteinExistence type="predicted"/>
<feature type="region of interest" description="Disordered" evidence="1">
    <location>
        <begin position="73"/>
        <end position="94"/>
    </location>
</feature>
<feature type="region of interest" description="Disordered" evidence="1">
    <location>
        <begin position="188"/>
        <end position="247"/>
    </location>
</feature>
<keyword evidence="4" id="KW-1185">Reference proteome</keyword>
<evidence type="ECO:0000313" key="4">
    <source>
        <dbReference type="Proteomes" id="UP000507470"/>
    </source>
</evidence>
<dbReference type="EMBL" id="CACVKT020010063">
    <property type="protein sequence ID" value="CAC5424769.1"/>
    <property type="molecule type" value="Genomic_DNA"/>
</dbReference>
<evidence type="ECO:0000259" key="2">
    <source>
        <dbReference type="Pfam" id="PF03732"/>
    </source>
</evidence>
<dbReference type="Pfam" id="PF03732">
    <property type="entry name" value="Retrotrans_gag"/>
    <property type="match status" value="1"/>
</dbReference>
<feature type="compositionally biased region" description="Basic and acidic residues" evidence="1">
    <location>
        <begin position="282"/>
        <end position="294"/>
    </location>
</feature>
<dbReference type="PANTHER" id="PTHR19963:SF30">
    <property type="entry name" value="ENDONUCLEASE_EXONUCLEASE_PHOSPHATASE DOMAIN-CONTAINING PROTEIN"/>
    <property type="match status" value="1"/>
</dbReference>
<sequence length="519" mass="57983">MKIYQLSILIHVALDRSLNFNGGELWKGITDYNCFQWEVTADQKDGLPVDLLLFCLLLLTADQKDGLPEAEAGLQPKWAGGGQNIGPPPEDKGRHDEMLNRVNTVVDGGHIAPQGTPSRVHGQSAFKQEAWHQGQSPGHWGGPSQMDSAYLDYSPYPGDARARPKTPGNWDGGYSEQLQKKEWRHHIIGDPKQGNPPHQGSSIGNKLYGPDEDSALDKNVQTKGGTPSHPRGHASNYASQGSAPCAQPAHTGWGKYETPCSRYAKWQDNQGEDTRQVPAHTYGERQDNRGEDTRQTPARAYWGQGNPIASIIRVYTGAPAWGHRRGSYGQQAYPVPYNEDRPRENTRGPDSRGGAQGTLGGVSKVTNAPKNIKYDGKGNWQAFFTKFARYAEVCEWGPQECKDQLCWCLEGKASEYYALITERDQEVSYRELVEKLHKRFGFKALPETARVQFNNARQTPEESVEDWADRVLSLATRAFRNLPDDYMYEQAITRLCQGIENKQLGCKSLTFSPIVLRRP</sequence>
<reference evidence="3 4" key="1">
    <citation type="submission" date="2020-06" db="EMBL/GenBank/DDBJ databases">
        <authorList>
            <person name="Li R."/>
            <person name="Bekaert M."/>
        </authorList>
    </citation>
    <scope>NUCLEOTIDE SEQUENCE [LARGE SCALE GENOMIC DNA]</scope>
    <source>
        <strain evidence="4">wild</strain>
    </source>
</reference>
<name>A0A6J8EVU9_MYTCO</name>
<feature type="region of interest" description="Disordered" evidence="1">
    <location>
        <begin position="326"/>
        <end position="364"/>
    </location>
</feature>
<accession>A0A6J8EVU9</accession>
<feature type="compositionally biased region" description="Basic and acidic residues" evidence="1">
    <location>
        <begin position="338"/>
        <end position="350"/>
    </location>
</feature>
<protein>
    <recommendedName>
        <fullName evidence="2">Retrotransposon gag domain-containing protein</fullName>
    </recommendedName>
</protein>
<feature type="domain" description="Retrotransposon gag" evidence="2">
    <location>
        <begin position="407"/>
        <end position="499"/>
    </location>
</feature>
<evidence type="ECO:0000256" key="1">
    <source>
        <dbReference type="SAM" id="MobiDB-lite"/>
    </source>
</evidence>
<evidence type="ECO:0000313" key="3">
    <source>
        <dbReference type="EMBL" id="CAC5424769.1"/>
    </source>
</evidence>
<dbReference type="InterPro" id="IPR005162">
    <property type="entry name" value="Retrotrans_gag_dom"/>
</dbReference>